<keyword evidence="5" id="KW-1185">Reference proteome</keyword>
<dbReference type="PANTHER" id="PTHR10226">
    <property type="entry name" value="A KINASE ANCHOR PROTEIN"/>
    <property type="match status" value="1"/>
</dbReference>
<evidence type="ECO:0000313" key="4">
    <source>
        <dbReference type="EMBL" id="KAG7330374.1"/>
    </source>
</evidence>
<evidence type="ECO:0000259" key="3">
    <source>
        <dbReference type="Pfam" id="PF05716"/>
    </source>
</evidence>
<sequence>MRKTRRRLFNQHQTQLSCVKMMTKDWLCSRVKLCQLIIGPNVGSTNVQDPVEVVVDTESYPQPQYNPSSIPMTLEAFSCAFDELPGRKSVAKMNFMDQKALGPNPVQTEVVHHFAEMLSGDILGAALRKQNNEFAKDGDQLCNLTQSEDSKWTVSDQEMLAKRIAAEIYSTALEELTRHGCSAGRKAEPDLVQTYEKQIISEAHSEPTSYFCSSLHHCNQERPAAEIDDIYPRRSTTSPTTLNDMAHVGSLDYPDAPPSTPLLPEMIKSRASFTRKLKGGLAKEFLPSTPPPTPKDQQSLMEEKMTDCTADKSEFMVRLMRSLSLACSQLEEDSGTENEGKFQSEISDYAAQLSADIIHCITAVQAGRNRNLETPVRDVQVLADHLAEDIIRTSIAEVMRSKRADRTNQESPSYLENTTQVLSDNLLSESIPDIPPVEALRAMAGRLITNTLVQAFCELGSGSLQHATSKQLPDPTSELMPWEQGNDQYLNTGLYILNSNQPQTNGCSNVNSETNYIPLDVFAENIVHEVLKCSVREASNCHLRCKQISVNSDKLSSSVASAPQQAVMRAFISETLGHDTQELQCVLLWAAASHTGTSTLQIDLADEHIQQQLLSVSLQAQFHGWTVGHLMSSLLQYCEELQTASRGHSKISTSLLGHLLLTQSVLD</sequence>
<dbReference type="Pfam" id="PF05716">
    <property type="entry name" value="AKAP_110"/>
    <property type="match status" value="1"/>
</dbReference>
<feature type="domain" description="A-kinase anchor 110kDa C-terminal" evidence="3">
    <location>
        <begin position="561"/>
        <end position="643"/>
    </location>
</feature>
<organism evidence="4 5">
    <name type="scientific">Hemibagrus wyckioides</name>
    <dbReference type="NCBI Taxonomy" id="337641"/>
    <lineage>
        <taxon>Eukaryota</taxon>
        <taxon>Metazoa</taxon>
        <taxon>Chordata</taxon>
        <taxon>Craniata</taxon>
        <taxon>Vertebrata</taxon>
        <taxon>Euteleostomi</taxon>
        <taxon>Actinopterygii</taxon>
        <taxon>Neopterygii</taxon>
        <taxon>Teleostei</taxon>
        <taxon>Ostariophysi</taxon>
        <taxon>Siluriformes</taxon>
        <taxon>Bagridae</taxon>
        <taxon>Hemibagrus</taxon>
    </lineage>
</organism>
<comment type="caution">
    <text evidence="4">The sequence shown here is derived from an EMBL/GenBank/DDBJ whole genome shotgun (WGS) entry which is preliminary data.</text>
</comment>
<reference evidence="4 5" key="1">
    <citation type="submission" date="2021-06" db="EMBL/GenBank/DDBJ databases">
        <title>Chromosome-level genome assembly of the red-tail catfish (Hemibagrus wyckioides).</title>
        <authorList>
            <person name="Shao F."/>
        </authorList>
    </citation>
    <scope>NUCLEOTIDE SEQUENCE [LARGE SCALE GENOMIC DNA]</scope>
    <source>
        <strain evidence="4">EC202008001</strain>
        <tissue evidence="4">Blood</tissue>
    </source>
</reference>
<evidence type="ECO:0000256" key="1">
    <source>
        <dbReference type="ARBA" id="ARBA00005764"/>
    </source>
</evidence>
<dbReference type="Proteomes" id="UP000824219">
    <property type="component" value="Linkage Group LG07"/>
</dbReference>
<dbReference type="OrthoDB" id="9938511at2759"/>
<dbReference type="AlphaFoldDB" id="A0A9D3NY91"/>
<dbReference type="InterPro" id="IPR008382">
    <property type="entry name" value="SPHK1-interactor_AKAP_110"/>
</dbReference>
<keyword evidence="2" id="KW-0597">Phosphoprotein</keyword>
<evidence type="ECO:0000313" key="5">
    <source>
        <dbReference type="Proteomes" id="UP000824219"/>
    </source>
</evidence>
<accession>A0A9D3NY91</accession>
<dbReference type="InterPro" id="IPR018292">
    <property type="entry name" value="AKAP_110_C"/>
</dbReference>
<dbReference type="GO" id="GO:0051018">
    <property type="term" value="F:protein kinase A binding"/>
    <property type="evidence" value="ECO:0007669"/>
    <property type="project" value="TreeGrafter"/>
</dbReference>
<evidence type="ECO:0000256" key="2">
    <source>
        <dbReference type="ARBA" id="ARBA00022553"/>
    </source>
</evidence>
<proteinExistence type="inferred from homology"/>
<dbReference type="GO" id="GO:0005737">
    <property type="term" value="C:cytoplasm"/>
    <property type="evidence" value="ECO:0007669"/>
    <property type="project" value="TreeGrafter"/>
</dbReference>
<comment type="similarity">
    <text evidence="1">Belongs to the AKAP110 family.</text>
</comment>
<dbReference type="GO" id="GO:0008104">
    <property type="term" value="P:intracellular protein localization"/>
    <property type="evidence" value="ECO:0007669"/>
    <property type="project" value="TreeGrafter"/>
</dbReference>
<gene>
    <name evidence="4" type="ORF">KOW79_006596</name>
</gene>
<name>A0A9D3NY91_9TELE</name>
<protein>
    <recommendedName>
        <fullName evidence="3">A-kinase anchor 110kDa C-terminal domain-containing protein</fullName>
    </recommendedName>
</protein>
<dbReference type="EMBL" id="JAHKSW010000007">
    <property type="protein sequence ID" value="KAG7330374.1"/>
    <property type="molecule type" value="Genomic_DNA"/>
</dbReference>
<dbReference type="PANTHER" id="PTHR10226:SF3">
    <property type="entry name" value="A-KINASE ANCHOR PROTEIN 11"/>
    <property type="match status" value="1"/>
</dbReference>